<feature type="compositionally biased region" description="Polar residues" evidence="1">
    <location>
        <begin position="428"/>
        <end position="437"/>
    </location>
</feature>
<dbReference type="OrthoDB" id="8171348at2759"/>
<feature type="region of interest" description="Disordered" evidence="1">
    <location>
        <begin position="426"/>
        <end position="455"/>
    </location>
</feature>
<dbReference type="PANTHER" id="PTHR46560:SF9">
    <property type="entry name" value="ZP DOMAIN-CONTAINING PROTEIN"/>
    <property type="match status" value="1"/>
</dbReference>
<keyword evidence="2" id="KW-0812">Transmembrane</keyword>
<evidence type="ECO:0000313" key="4">
    <source>
        <dbReference type="Proteomes" id="UP000675881"/>
    </source>
</evidence>
<evidence type="ECO:0000313" key="3">
    <source>
        <dbReference type="EMBL" id="CAF2969857.1"/>
    </source>
</evidence>
<keyword evidence="2" id="KW-1133">Transmembrane helix</keyword>
<dbReference type="EMBL" id="HG994585">
    <property type="protein sequence ID" value="CAF2969857.1"/>
    <property type="molecule type" value="Genomic_DNA"/>
</dbReference>
<gene>
    <name evidence="3" type="ORF">LSAA_11910</name>
</gene>
<protein>
    <submittedName>
        <fullName evidence="3">(salmon louse) hypothetical protein</fullName>
    </submittedName>
</protein>
<evidence type="ECO:0000256" key="2">
    <source>
        <dbReference type="SAM" id="Phobius"/>
    </source>
</evidence>
<dbReference type="PANTHER" id="PTHR46560">
    <property type="entry name" value="CYPHER, ISOFORM B"/>
    <property type="match status" value="1"/>
</dbReference>
<proteinExistence type="predicted"/>
<name>A0A7R8CYJ1_LEPSM</name>
<dbReference type="AlphaFoldDB" id="A0A7R8CYJ1"/>
<accession>A0A7R8CYJ1</accession>
<reference evidence="3" key="1">
    <citation type="submission" date="2021-02" db="EMBL/GenBank/DDBJ databases">
        <authorList>
            <person name="Bekaert M."/>
        </authorList>
    </citation>
    <scope>NUCLEOTIDE SEQUENCE</scope>
    <source>
        <strain evidence="3">IoA-00</strain>
    </source>
</reference>
<sequence>MSQKSRIDKSMGSCRTILLLIITKMFLMSNFSNLAVKAQSSPTTTTGVASPQNSPDESFSPIVEATCRAGIMTVKVQTLHNFEGVVHSRDYRKPKCSGYGEKTKVTLLRINMLAEENDDDYCGIFSGGSEDKSIAIAVRAHKTLELVGDKFYMITCGKAGYQNTKNQTSLVTLNLLSNNRKVEHAVYGREYVLKAFSSKPDGKFGMLVKRCFSFSDTDNQVLMVDDKGCSNNEIMSEFEYNDNESNRVHFQCDILVCPDICPKESCDKVNSTSFSKSQSNSFLQASDDGALMASYSIFVVEPGTPIESVCDSCDDPSYKWFHHLCIVFGVLFLIMLIINIFLCSAMTCSCTKADEEEKEASMIEEFDPYTRSWHGSQYGSRYSLNRVSGSTLKPIPPPLISVDTVNSLSSNASDYGMPAVYGIPVHSRPSSRVSNRSGPKHRPGMHASSSSGSTHYSKYSNGTIDKIIICWTTGATLRVSKYL</sequence>
<organism evidence="3 4">
    <name type="scientific">Lepeophtheirus salmonis</name>
    <name type="common">Salmon louse</name>
    <name type="synonym">Caligus salmonis</name>
    <dbReference type="NCBI Taxonomy" id="72036"/>
    <lineage>
        <taxon>Eukaryota</taxon>
        <taxon>Metazoa</taxon>
        <taxon>Ecdysozoa</taxon>
        <taxon>Arthropoda</taxon>
        <taxon>Crustacea</taxon>
        <taxon>Multicrustacea</taxon>
        <taxon>Hexanauplia</taxon>
        <taxon>Copepoda</taxon>
        <taxon>Siphonostomatoida</taxon>
        <taxon>Caligidae</taxon>
        <taxon>Lepeophtheirus</taxon>
    </lineage>
</organism>
<feature type="transmembrane region" description="Helical" evidence="2">
    <location>
        <begin position="320"/>
        <end position="342"/>
    </location>
</feature>
<keyword evidence="2" id="KW-0472">Membrane</keyword>
<dbReference type="Proteomes" id="UP000675881">
    <property type="component" value="Chromosome 6"/>
</dbReference>
<evidence type="ECO:0000256" key="1">
    <source>
        <dbReference type="SAM" id="MobiDB-lite"/>
    </source>
</evidence>
<keyword evidence="4" id="KW-1185">Reference proteome</keyword>